<keyword evidence="2" id="KW-1003">Cell membrane</keyword>
<accession>E6Q2S5</accession>
<dbReference type="EMBL" id="CABO01000019">
    <property type="protein sequence ID" value="CBI01485.1"/>
    <property type="molecule type" value="Genomic_DNA"/>
</dbReference>
<reference evidence="8" key="1">
    <citation type="submission" date="2009-10" db="EMBL/GenBank/DDBJ databases">
        <title>Diversity of trophic interactions inside an arsenic-rich microbial ecosystem.</title>
        <authorList>
            <person name="Bertin P.N."/>
            <person name="Heinrich-Salmeron A."/>
            <person name="Pelletier E."/>
            <person name="Goulhen-Chollet F."/>
            <person name="Arsene-Ploetze F."/>
            <person name="Gallien S."/>
            <person name="Calteau A."/>
            <person name="Vallenet D."/>
            <person name="Casiot C."/>
            <person name="Chane-Woon-Ming B."/>
            <person name="Giloteaux L."/>
            <person name="Barakat M."/>
            <person name="Bonnefoy V."/>
            <person name="Bruneel O."/>
            <person name="Chandler M."/>
            <person name="Cleiss J."/>
            <person name="Duran R."/>
            <person name="Elbaz-Poulichet F."/>
            <person name="Fonknechten N."/>
            <person name="Lauga B."/>
            <person name="Mornico D."/>
            <person name="Ortet P."/>
            <person name="Schaeffer C."/>
            <person name="Siguier P."/>
            <person name="Alexander Thil Smith A."/>
            <person name="Van Dorsselaer A."/>
            <person name="Weissenbach J."/>
            <person name="Medigue C."/>
            <person name="Le Paslier D."/>
        </authorList>
    </citation>
    <scope>NUCLEOTIDE SEQUENCE</scope>
</reference>
<evidence type="ECO:0000256" key="2">
    <source>
        <dbReference type="ARBA" id="ARBA00022475"/>
    </source>
</evidence>
<dbReference type="PANTHER" id="PTHR37937">
    <property type="entry name" value="CONJUGATIVE TRANSFER: DNA TRANSPORT"/>
    <property type="match status" value="1"/>
</dbReference>
<organism evidence="8">
    <name type="scientific">mine drainage metagenome</name>
    <dbReference type="NCBI Taxonomy" id="410659"/>
    <lineage>
        <taxon>unclassified sequences</taxon>
        <taxon>metagenomes</taxon>
        <taxon>ecological metagenomes</taxon>
    </lineage>
</organism>
<dbReference type="InterPro" id="IPR051539">
    <property type="entry name" value="T4SS-coupling_protein"/>
</dbReference>
<keyword evidence="3 6" id="KW-0812">Transmembrane</keyword>
<dbReference type="Gene3D" id="3.40.50.300">
    <property type="entry name" value="P-loop containing nucleotide triphosphate hydrolases"/>
    <property type="match status" value="1"/>
</dbReference>
<dbReference type="SUPFAM" id="SSF52540">
    <property type="entry name" value="P-loop containing nucleoside triphosphate hydrolases"/>
    <property type="match status" value="1"/>
</dbReference>
<dbReference type="InterPro" id="IPR027417">
    <property type="entry name" value="P-loop_NTPase"/>
</dbReference>
<feature type="transmembrane region" description="Helical" evidence="6">
    <location>
        <begin position="132"/>
        <end position="153"/>
    </location>
</feature>
<dbReference type="PANTHER" id="PTHR37937:SF1">
    <property type="entry name" value="CONJUGATIVE TRANSFER: DNA TRANSPORT"/>
    <property type="match status" value="1"/>
</dbReference>
<proteinExistence type="predicted"/>
<comment type="subcellular location">
    <subcellularLocation>
        <location evidence="1">Cell membrane</location>
        <topology evidence="1">Multi-pass membrane protein</topology>
    </subcellularLocation>
</comment>
<evidence type="ECO:0000256" key="5">
    <source>
        <dbReference type="ARBA" id="ARBA00023136"/>
    </source>
</evidence>
<evidence type="ECO:0000256" key="4">
    <source>
        <dbReference type="ARBA" id="ARBA00022989"/>
    </source>
</evidence>
<evidence type="ECO:0000313" key="8">
    <source>
        <dbReference type="EMBL" id="CBI01485.1"/>
    </source>
</evidence>
<gene>
    <name evidence="8" type="ORF">CARN4_1806</name>
</gene>
<feature type="transmembrane region" description="Helical" evidence="6">
    <location>
        <begin position="61"/>
        <end position="82"/>
    </location>
</feature>
<keyword evidence="5 6" id="KW-0472">Membrane</keyword>
<evidence type="ECO:0000259" key="7">
    <source>
        <dbReference type="Pfam" id="PF12696"/>
    </source>
</evidence>
<dbReference type="GO" id="GO:0005886">
    <property type="term" value="C:plasma membrane"/>
    <property type="evidence" value="ECO:0007669"/>
    <property type="project" value="UniProtKB-SubCell"/>
</dbReference>
<evidence type="ECO:0000256" key="3">
    <source>
        <dbReference type="ARBA" id="ARBA00022692"/>
    </source>
</evidence>
<comment type="caution">
    <text evidence="8">The sequence shown here is derived from an EMBL/GenBank/DDBJ whole genome shotgun (WGS) entry which is preliminary data.</text>
</comment>
<sequence>MSSISASIDNQPIIAADATLPVIREYRKLRNTFGTEHGGKLERGTVPMPAWLTAVEAQVSLRWAAMWAIGATILTVVAGFLLEVNWLSSASILVGAITFNVLLAAPFVRWLYPPIVQGAVFSDIAIKTTSRAMQFVYGFVPVGCICSLGYAILGSIDSDLATQRLYGAIYLVAGAAGAFFPTIASYLNGKHFPFRKELPVASVTYADADTPGPVGVWVGTATGTLSAQGHTMGLAYGSQVVLKQRDLAKNSIAIGEIGAAKTSAMIVPWTLQLMDTGASFVFIDGKGEAAGPIARAGELIGRTVKRIGIGALGLSLLHGLTPQQNTKLILDALHLTGQSGSDSGFWTSNVATLAENALGILQLEPQFYNLDALYKFIYKEVFRNERLTIANDQLAELQARVDAGDKSSDNARRSLRICIEYFEDVFSSMNEKTRNDINTTFGTVLSKFQNPELIDAFCSSAQAQARLDDLADGTIFVLDLPLSKYDIAAQFVLLFVKEAVFRLVKARGEMPQHDPRRQRMIGLIADEYQKIVSSTDADSLDVMRSLNGFVIAGTQSINAMERAIGNEATTKALLANFVNKLAFGSGDPDTMNYIADIIGEADVMRETVSKGTTVTRSFGEAGGDIAGSAMGMVFGKISIGHTENVSATLQRQKVITGQTFRQLTQTERSANAIALIKIADVAYDDVLVLPKIYFEDLMGE</sequence>
<dbReference type="Pfam" id="PF12696">
    <property type="entry name" value="TraG-D_C"/>
    <property type="match status" value="1"/>
</dbReference>
<dbReference type="CDD" id="cd01127">
    <property type="entry name" value="TrwB_TraG_TraD_VirD4"/>
    <property type="match status" value="1"/>
</dbReference>
<dbReference type="AlphaFoldDB" id="E6Q2S5"/>
<feature type="domain" description="TraD/TraG TraM recognition site" evidence="7">
    <location>
        <begin position="522"/>
        <end position="620"/>
    </location>
</feature>
<feature type="transmembrane region" description="Helical" evidence="6">
    <location>
        <begin position="165"/>
        <end position="187"/>
    </location>
</feature>
<feature type="transmembrane region" description="Helical" evidence="6">
    <location>
        <begin position="89"/>
        <end position="112"/>
    </location>
</feature>
<protein>
    <recommendedName>
        <fullName evidence="7">TraD/TraG TraM recognition site domain-containing protein</fullName>
    </recommendedName>
</protein>
<name>E6Q2S5_9ZZZZ</name>
<dbReference type="InterPro" id="IPR032689">
    <property type="entry name" value="TraG-D_C"/>
</dbReference>
<keyword evidence="4 6" id="KW-1133">Transmembrane helix</keyword>
<evidence type="ECO:0000256" key="1">
    <source>
        <dbReference type="ARBA" id="ARBA00004651"/>
    </source>
</evidence>
<evidence type="ECO:0000256" key="6">
    <source>
        <dbReference type="SAM" id="Phobius"/>
    </source>
</evidence>